<dbReference type="GO" id="GO:0016491">
    <property type="term" value="F:oxidoreductase activity"/>
    <property type="evidence" value="ECO:0007669"/>
    <property type="project" value="UniProtKB-KW"/>
</dbReference>
<dbReference type="InterPro" id="IPR036291">
    <property type="entry name" value="NAD(P)-bd_dom_sf"/>
</dbReference>
<protein>
    <recommendedName>
        <fullName evidence="2">Zinc-type alcohol dehydrogenase-like protein</fullName>
    </recommendedName>
</protein>
<dbReference type="PANTHER" id="PTHR43482:SF1">
    <property type="entry name" value="PROTEIN AST1-RELATED"/>
    <property type="match status" value="1"/>
</dbReference>
<dbReference type="GO" id="GO:0008270">
    <property type="term" value="F:zinc ion binding"/>
    <property type="evidence" value="ECO:0007669"/>
    <property type="project" value="InterPro"/>
</dbReference>
<dbReference type="CDD" id="cd08252">
    <property type="entry name" value="AL_MDR"/>
    <property type="match status" value="1"/>
</dbReference>
<accession>A0A6G9IC39</accession>
<name>A0A6G9IC39_9GAMM</name>
<dbReference type="SMART" id="SM00829">
    <property type="entry name" value="PKS_ER"/>
    <property type="match status" value="1"/>
</dbReference>
<dbReference type="InterPro" id="IPR013154">
    <property type="entry name" value="ADH-like_N"/>
</dbReference>
<keyword evidence="2" id="KW-0560">Oxidoreductase</keyword>
<dbReference type="InterPro" id="IPR011032">
    <property type="entry name" value="GroES-like_sf"/>
</dbReference>
<dbReference type="SUPFAM" id="SSF51735">
    <property type="entry name" value="NAD(P)-binding Rossmann-fold domains"/>
    <property type="match status" value="1"/>
</dbReference>
<dbReference type="NCBIfam" id="TIGR02817">
    <property type="entry name" value="adh_fam_1"/>
    <property type="match status" value="1"/>
</dbReference>
<sequence length="337" mass="36933">MKTIGFSQSLPISEANSLVELDLPKPEYGAKDLLVEVKAISVNPVDIKIRRSALPEKGQHRILGWDAVGIVQAMGSEVTGFKVGDEVYYAGVINRPGSNQQYQAVDFRIVALKPKSLTDTQAAAIPLTALTAWEALFDRLRVDHKVSGAANAILIIGGAGGVGSIMIQLARQLTDLTIIATASRSESQEWVKKMGAHHVIDHTKPLAKQVAELNIGQPAFVFSTSHTDRYLPEIVELIAPQGRISLIDDPEALNVLLLKRKSLSIHWEFMYTRPLFNTADIAEQHNILTKVAKLLDDKKLITTMTQELSPISAENLKKAHAQIESGRTIGKLVLSNW</sequence>
<dbReference type="KEGG" id="orb:IPMB12_06615"/>
<dbReference type="EMBL" id="CP050253">
    <property type="protein sequence ID" value="QIQ21389.1"/>
    <property type="molecule type" value="Genomic_DNA"/>
</dbReference>
<dbReference type="PANTHER" id="PTHR43482">
    <property type="entry name" value="PROTEIN AST1-RELATED"/>
    <property type="match status" value="1"/>
</dbReference>
<dbReference type="Proteomes" id="UP000501168">
    <property type="component" value="Chromosome"/>
</dbReference>
<organism evidence="4 5">
    <name type="scientific">Zophobihabitans entericus</name>
    <dbReference type="NCBI Taxonomy" id="1635327"/>
    <lineage>
        <taxon>Bacteria</taxon>
        <taxon>Pseudomonadati</taxon>
        <taxon>Pseudomonadota</taxon>
        <taxon>Gammaproteobacteria</taxon>
        <taxon>Orbales</taxon>
        <taxon>Orbaceae</taxon>
        <taxon>Zophobihabitans</taxon>
    </lineage>
</organism>
<dbReference type="RefSeq" id="WP_166916155.1">
    <property type="nucleotide sequence ID" value="NZ_CP050253.1"/>
</dbReference>
<dbReference type="InterPro" id="IPR014182">
    <property type="entry name" value="ADH_Zn_typ-1"/>
</dbReference>
<dbReference type="Gene3D" id="3.40.50.720">
    <property type="entry name" value="NAD(P)-binding Rossmann-like Domain"/>
    <property type="match status" value="1"/>
</dbReference>
<evidence type="ECO:0000313" key="4">
    <source>
        <dbReference type="EMBL" id="QIQ21389.1"/>
    </source>
</evidence>
<keyword evidence="5" id="KW-1185">Reference proteome</keyword>
<reference evidence="4 5" key="1">
    <citation type="submission" date="2020-03" db="EMBL/GenBank/DDBJ databases">
        <title>Complete genome sequence of Orbus sp. IPMB12 (BCRC 80908).</title>
        <authorList>
            <person name="Lo W.-S."/>
            <person name="Chang T.-H."/>
            <person name="Kuo C.-H."/>
        </authorList>
    </citation>
    <scope>NUCLEOTIDE SEQUENCE [LARGE SCALE GENOMIC DNA]</scope>
    <source>
        <strain evidence="4 5">IPMB12</strain>
    </source>
</reference>
<dbReference type="InParanoid" id="A0A6G9IC39"/>
<keyword evidence="2" id="KW-0862">Zinc</keyword>
<evidence type="ECO:0000256" key="1">
    <source>
        <dbReference type="ARBA" id="ARBA00010371"/>
    </source>
</evidence>
<evidence type="ECO:0000313" key="5">
    <source>
        <dbReference type="Proteomes" id="UP000501168"/>
    </source>
</evidence>
<dbReference type="InterPro" id="IPR013149">
    <property type="entry name" value="ADH-like_C"/>
</dbReference>
<dbReference type="SUPFAM" id="SSF50129">
    <property type="entry name" value="GroES-like"/>
    <property type="match status" value="1"/>
</dbReference>
<evidence type="ECO:0000256" key="2">
    <source>
        <dbReference type="RuleBase" id="RU364000"/>
    </source>
</evidence>
<keyword evidence="2" id="KW-0479">Metal-binding</keyword>
<feature type="domain" description="Enoyl reductase (ER)" evidence="3">
    <location>
        <begin position="13"/>
        <end position="334"/>
    </location>
</feature>
<dbReference type="Gene3D" id="3.90.180.10">
    <property type="entry name" value="Medium-chain alcohol dehydrogenases, catalytic domain"/>
    <property type="match status" value="1"/>
</dbReference>
<proteinExistence type="inferred from homology"/>
<dbReference type="InterPro" id="IPR020843">
    <property type="entry name" value="ER"/>
</dbReference>
<dbReference type="Pfam" id="PF08240">
    <property type="entry name" value="ADH_N"/>
    <property type="match status" value="1"/>
</dbReference>
<comment type="similarity">
    <text evidence="1 2">Belongs to the zinc-containing alcohol dehydrogenase family. Quinone oxidoreductase subfamily.</text>
</comment>
<gene>
    <name evidence="4" type="ORF">IPMB12_06615</name>
</gene>
<dbReference type="Pfam" id="PF00107">
    <property type="entry name" value="ADH_zinc_N"/>
    <property type="match status" value="1"/>
</dbReference>
<dbReference type="InterPro" id="IPR052585">
    <property type="entry name" value="Lipid_raft_assoc_Zn_ADH"/>
</dbReference>
<evidence type="ECO:0000259" key="3">
    <source>
        <dbReference type="SMART" id="SM00829"/>
    </source>
</evidence>
<dbReference type="AlphaFoldDB" id="A0A6G9IC39"/>